<feature type="domain" description="Nephrocystin 3-like N-terminal" evidence="3">
    <location>
        <begin position="161"/>
        <end position="329"/>
    </location>
</feature>
<dbReference type="EMBL" id="JH971386">
    <property type="protein sequence ID" value="EKM83189.1"/>
    <property type="molecule type" value="Genomic_DNA"/>
</dbReference>
<feature type="compositionally biased region" description="Polar residues" evidence="2">
    <location>
        <begin position="10"/>
        <end position="27"/>
    </location>
</feature>
<feature type="region of interest" description="Disordered" evidence="2">
    <location>
        <begin position="42"/>
        <end position="67"/>
    </location>
</feature>
<dbReference type="eggNOG" id="ENOG502QWK4">
    <property type="taxonomic scope" value="Eukaryota"/>
</dbReference>
<evidence type="ECO:0000259" key="3">
    <source>
        <dbReference type="Pfam" id="PF24883"/>
    </source>
</evidence>
<keyword evidence="1" id="KW-0677">Repeat</keyword>
<name>K5W8L1_AGABU</name>
<dbReference type="HOGENOM" id="CLU_000288_6_6_1"/>
<dbReference type="RefSeq" id="XP_007326993.1">
    <property type="nucleotide sequence ID" value="XM_007326931.1"/>
</dbReference>
<evidence type="ECO:0000313" key="4">
    <source>
        <dbReference type="EMBL" id="EKM83189.1"/>
    </source>
</evidence>
<feature type="region of interest" description="Disordered" evidence="2">
    <location>
        <begin position="1"/>
        <end position="27"/>
    </location>
</feature>
<dbReference type="Proteomes" id="UP000008493">
    <property type="component" value="Unassembled WGS sequence"/>
</dbReference>
<proteinExistence type="predicted"/>
<dbReference type="SUPFAM" id="SSF52540">
    <property type="entry name" value="P-loop containing nucleoside triphosphate hydrolases"/>
    <property type="match status" value="1"/>
</dbReference>
<evidence type="ECO:0000256" key="2">
    <source>
        <dbReference type="SAM" id="MobiDB-lite"/>
    </source>
</evidence>
<dbReference type="AlphaFoldDB" id="K5W8L1"/>
<dbReference type="PANTHER" id="PTHR10039">
    <property type="entry name" value="AMELOGENIN"/>
    <property type="match status" value="1"/>
</dbReference>
<evidence type="ECO:0000313" key="5">
    <source>
        <dbReference type="Proteomes" id="UP000008493"/>
    </source>
</evidence>
<gene>
    <name evidence="4" type="ORF">AGABI1DRAFT_104913</name>
</gene>
<organism evidence="4 5">
    <name type="scientific">Agaricus bisporus var. burnettii (strain JB137-S8 / ATCC MYA-4627 / FGSC 10392)</name>
    <name type="common">White button mushroom</name>
    <dbReference type="NCBI Taxonomy" id="597362"/>
    <lineage>
        <taxon>Eukaryota</taxon>
        <taxon>Fungi</taxon>
        <taxon>Dikarya</taxon>
        <taxon>Basidiomycota</taxon>
        <taxon>Agaricomycotina</taxon>
        <taxon>Agaricomycetes</taxon>
        <taxon>Agaricomycetidae</taxon>
        <taxon>Agaricales</taxon>
        <taxon>Agaricineae</taxon>
        <taxon>Agaricaceae</taxon>
        <taxon>Agaricus</taxon>
    </lineage>
</organism>
<dbReference type="Gene3D" id="3.40.50.300">
    <property type="entry name" value="P-loop containing nucleotide triphosphate hydrolases"/>
    <property type="match status" value="1"/>
</dbReference>
<keyword evidence="5" id="KW-1185">Reference proteome</keyword>
<dbReference type="OrthoDB" id="5967843at2759"/>
<dbReference type="Pfam" id="PF24883">
    <property type="entry name" value="NPHP3_N"/>
    <property type="match status" value="1"/>
</dbReference>
<protein>
    <recommendedName>
        <fullName evidence="3">Nephrocystin 3-like N-terminal domain-containing protein</fullName>
    </recommendedName>
</protein>
<dbReference type="KEGG" id="abp:AGABI1DRAFT104913"/>
<dbReference type="InterPro" id="IPR056884">
    <property type="entry name" value="NPHP3-like_N"/>
</dbReference>
<dbReference type="GeneID" id="18822049"/>
<reference evidence="5" key="1">
    <citation type="journal article" date="2012" name="Proc. Natl. Acad. Sci. U.S.A.">
        <title>Genome sequence of the button mushroom Agaricus bisporus reveals mechanisms governing adaptation to a humic-rich ecological niche.</title>
        <authorList>
            <person name="Morin E."/>
            <person name="Kohler A."/>
            <person name="Baker A.R."/>
            <person name="Foulongne-Oriol M."/>
            <person name="Lombard V."/>
            <person name="Nagy L.G."/>
            <person name="Ohm R.A."/>
            <person name="Patyshakuliyeva A."/>
            <person name="Brun A."/>
            <person name="Aerts A.L."/>
            <person name="Bailey A.M."/>
            <person name="Billette C."/>
            <person name="Coutinho P.M."/>
            <person name="Deakin G."/>
            <person name="Doddapaneni H."/>
            <person name="Floudas D."/>
            <person name="Grimwood J."/>
            <person name="Hilden K."/>
            <person name="Kuees U."/>
            <person name="LaButti K.M."/>
            <person name="Lapidus A."/>
            <person name="Lindquist E.A."/>
            <person name="Lucas S.M."/>
            <person name="Murat C."/>
            <person name="Riley R.W."/>
            <person name="Salamov A.A."/>
            <person name="Schmutz J."/>
            <person name="Subramanian V."/>
            <person name="Woesten H.A.B."/>
            <person name="Xu J."/>
            <person name="Eastwood D.C."/>
            <person name="Foster G.D."/>
            <person name="Sonnenberg A.S."/>
            <person name="Cullen D."/>
            <person name="de Vries R.P."/>
            <person name="Lundell T."/>
            <person name="Hibbett D.S."/>
            <person name="Henrissat B."/>
            <person name="Burton K.S."/>
            <person name="Kerrigan R.W."/>
            <person name="Challen M.P."/>
            <person name="Grigoriev I.V."/>
            <person name="Martin F."/>
        </authorList>
    </citation>
    <scope>NUCLEOTIDE SEQUENCE [LARGE SCALE GENOMIC DNA]</scope>
    <source>
        <strain evidence="5">JB137-S8 / ATCC MYA-4627 / FGSC 10392</strain>
    </source>
</reference>
<accession>K5W8L1</accession>
<dbReference type="PANTHER" id="PTHR10039:SF17">
    <property type="entry name" value="FUNGAL STAND N-TERMINAL GOODBYE DOMAIN-CONTAINING PROTEIN-RELATED"/>
    <property type="match status" value="1"/>
</dbReference>
<dbReference type="InParanoid" id="K5W8L1"/>
<evidence type="ECO:0000256" key="1">
    <source>
        <dbReference type="ARBA" id="ARBA00022737"/>
    </source>
</evidence>
<dbReference type="InterPro" id="IPR027417">
    <property type="entry name" value="P-loop_NTPase"/>
</dbReference>
<sequence>MPSERIKVHATNTKSENQLSHGSSNAHYTPMIRKLLSRFLPKSSKTRRKSSQDATQIDSVPEATAPGDRITCRQQSEAVHTANGVENGFFRQATNFTINGVNMFDHPQIFQTIHDTITTGAADGDDFALSIALDRLLPYTCPDAAVDSSARDPPPRCHPGTRQRILNSLNDWLINYIWKIFWLCGPAGTGKSAVAQTFAEMCLAQGRLGAAYFFFRASGRDDPRTVIPSLAYQLAVNVPDYGNLLGHAIALDPSIFQKNPRLQLRRLIVEPFARLQALGHRSTQTPLLIILDGLDECKGTQSQCEFVEMIGEVVRLKRDLPLLWLIASRPEPHLQHTFSRIDFPIDYRKGLLLIDADTRDDVDRYLRESFDDIRTRFPLETDVSWPSEAQSRMVEDIASGLFALAATIVRYISDITYGDPVGRLACFLAFMTNANHATTANPLQTLDLLYTQILSEIPEDVYPTTRRIISFYNIFESNFSSLQCSCNFFCMDKHEFYNALSRFHALFDIPSSDRAVETNLRMHHASFREYLLSPCRSGRFHISGRDSLMDCFKMLLFWYKTILKDPRYVSDVRSPLTRQLGSFRIVAKSTILRGLKWPSNDHANDLAMSRAIVWAAYDVIWLNFMALSHDDAEEIVNEFEDFDFRYILVNADDNGKFARFAEWLFACGSRNTLLHTEPQDELEEMLLEKVIREVGQRMEPAIFPMAMMSSGRHEWFGKGRLLVFRQYADEDHSKTILDYSLSRRMLASSLLAKAQGPM</sequence>